<accession>A0ABD6D3Z7</accession>
<protein>
    <recommendedName>
        <fullName evidence="3">Lipoprotein</fullName>
    </recommendedName>
</protein>
<organism evidence="1 2">
    <name type="scientific">Haloplanus ruber</name>
    <dbReference type="NCBI Taxonomy" id="869892"/>
    <lineage>
        <taxon>Archaea</taxon>
        <taxon>Methanobacteriati</taxon>
        <taxon>Methanobacteriota</taxon>
        <taxon>Stenosarchaea group</taxon>
        <taxon>Halobacteria</taxon>
        <taxon>Halobacteriales</taxon>
        <taxon>Haloferacaceae</taxon>
        <taxon>Haloplanus</taxon>
    </lineage>
</organism>
<evidence type="ECO:0000313" key="2">
    <source>
        <dbReference type="Proteomes" id="UP001597075"/>
    </source>
</evidence>
<name>A0ABD6D3Z7_9EURY</name>
<keyword evidence="2" id="KW-1185">Reference proteome</keyword>
<gene>
    <name evidence="1" type="ORF">ACFSBJ_16165</name>
</gene>
<dbReference type="PROSITE" id="PS51257">
    <property type="entry name" value="PROKAR_LIPOPROTEIN"/>
    <property type="match status" value="1"/>
</dbReference>
<dbReference type="Proteomes" id="UP001597075">
    <property type="component" value="Unassembled WGS sequence"/>
</dbReference>
<dbReference type="AlphaFoldDB" id="A0ABD6D3Z7"/>
<sequence>MKFRYLIVCVLVITSGCTSFTDQNASPTDTVTETTEPATTESIKAFFKVNIQTEDRVNIRVKELESQDLVLNKTYTSKKRVDIGQYLEAATDYRIVIHTNGTVQWNKSVQDYEGYELRVEENGTVTVVNFFES</sequence>
<dbReference type="RefSeq" id="WP_256406508.1">
    <property type="nucleotide sequence ID" value="NZ_CP187153.1"/>
</dbReference>
<comment type="caution">
    <text evidence="1">The sequence shown here is derived from an EMBL/GenBank/DDBJ whole genome shotgun (WGS) entry which is preliminary data.</text>
</comment>
<dbReference type="EMBL" id="JBHUDL010000011">
    <property type="protein sequence ID" value="MFD1635260.1"/>
    <property type="molecule type" value="Genomic_DNA"/>
</dbReference>
<evidence type="ECO:0008006" key="3">
    <source>
        <dbReference type="Google" id="ProtNLM"/>
    </source>
</evidence>
<evidence type="ECO:0000313" key="1">
    <source>
        <dbReference type="EMBL" id="MFD1635260.1"/>
    </source>
</evidence>
<proteinExistence type="predicted"/>
<reference evidence="1 2" key="1">
    <citation type="journal article" date="2019" name="Int. J. Syst. Evol. Microbiol.">
        <title>The Global Catalogue of Microorganisms (GCM) 10K type strain sequencing project: providing services to taxonomists for standard genome sequencing and annotation.</title>
        <authorList>
            <consortium name="The Broad Institute Genomics Platform"/>
            <consortium name="The Broad Institute Genome Sequencing Center for Infectious Disease"/>
            <person name="Wu L."/>
            <person name="Ma J."/>
        </authorList>
    </citation>
    <scope>NUCLEOTIDE SEQUENCE [LARGE SCALE GENOMIC DNA]</scope>
    <source>
        <strain evidence="1 2">CGMCC 1.10594</strain>
    </source>
</reference>